<feature type="region of interest" description="Disordered" evidence="1">
    <location>
        <begin position="36"/>
        <end position="66"/>
    </location>
</feature>
<dbReference type="Proteomes" id="UP000791440">
    <property type="component" value="Unassembled WGS sequence"/>
</dbReference>
<protein>
    <submittedName>
        <fullName evidence="2">Uncharacterized protein</fullName>
    </submittedName>
</protein>
<dbReference type="EMBL" id="JH668595">
    <property type="protein sequence ID" value="KAG6458771.1"/>
    <property type="molecule type" value="Genomic_DNA"/>
</dbReference>
<accession>A0A921ZJS7</accession>
<keyword evidence="3" id="KW-1185">Reference proteome</keyword>
<sequence length="116" mass="12878">MTSLITPVPTVRPLTCRQTCAYAFILACDNNDSIGPAQRATPESRPIMDTVAAPPSSPEQSSPTGLKIKPHVEFPIARYTIIMCWRNYFILSDIKMPGTLYYIIADRTVECLLLST</sequence>
<dbReference type="AlphaFoldDB" id="A0A921ZJS7"/>
<evidence type="ECO:0000313" key="2">
    <source>
        <dbReference type="EMBL" id="KAG6458771.1"/>
    </source>
</evidence>
<reference evidence="2" key="1">
    <citation type="journal article" date="2016" name="Insect Biochem. Mol. Biol.">
        <title>Multifaceted biological insights from a draft genome sequence of the tobacco hornworm moth, Manduca sexta.</title>
        <authorList>
            <person name="Kanost M.R."/>
            <person name="Arrese E.L."/>
            <person name="Cao X."/>
            <person name="Chen Y.R."/>
            <person name="Chellapilla S."/>
            <person name="Goldsmith M.R."/>
            <person name="Grosse-Wilde E."/>
            <person name="Heckel D.G."/>
            <person name="Herndon N."/>
            <person name="Jiang H."/>
            <person name="Papanicolaou A."/>
            <person name="Qu J."/>
            <person name="Soulages J.L."/>
            <person name="Vogel H."/>
            <person name="Walters J."/>
            <person name="Waterhouse R.M."/>
            <person name="Ahn S.J."/>
            <person name="Almeida F.C."/>
            <person name="An C."/>
            <person name="Aqrawi P."/>
            <person name="Bretschneider A."/>
            <person name="Bryant W.B."/>
            <person name="Bucks S."/>
            <person name="Chao H."/>
            <person name="Chevignon G."/>
            <person name="Christen J.M."/>
            <person name="Clarke D.F."/>
            <person name="Dittmer N.T."/>
            <person name="Ferguson L.C.F."/>
            <person name="Garavelou S."/>
            <person name="Gordon K.H.J."/>
            <person name="Gunaratna R.T."/>
            <person name="Han Y."/>
            <person name="Hauser F."/>
            <person name="He Y."/>
            <person name="Heidel-Fischer H."/>
            <person name="Hirsh A."/>
            <person name="Hu Y."/>
            <person name="Jiang H."/>
            <person name="Kalra D."/>
            <person name="Klinner C."/>
            <person name="Konig C."/>
            <person name="Kovar C."/>
            <person name="Kroll A.R."/>
            <person name="Kuwar S.S."/>
            <person name="Lee S.L."/>
            <person name="Lehman R."/>
            <person name="Li K."/>
            <person name="Li Z."/>
            <person name="Liang H."/>
            <person name="Lovelace S."/>
            <person name="Lu Z."/>
            <person name="Mansfield J.H."/>
            <person name="McCulloch K.J."/>
            <person name="Mathew T."/>
            <person name="Morton B."/>
            <person name="Muzny D.M."/>
            <person name="Neunemann D."/>
            <person name="Ongeri F."/>
            <person name="Pauchet Y."/>
            <person name="Pu L.L."/>
            <person name="Pyrousis I."/>
            <person name="Rao X.J."/>
            <person name="Redding A."/>
            <person name="Roesel C."/>
            <person name="Sanchez-Gracia A."/>
            <person name="Schaack S."/>
            <person name="Shukla A."/>
            <person name="Tetreau G."/>
            <person name="Wang Y."/>
            <person name="Xiong G.H."/>
            <person name="Traut W."/>
            <person name="Walsh T.K."/>
            <person name="Worley K.C."/>
            <person name="Wu D."/>
            <person name="Wu W."/>
            <person name="Wu Y.Q."/>
            <person name="Zhang X."/>
            <person name="Zou Z."/>
            <person name="Zucker H."/>
            <person name="Briscoe A.D."/>
            <person name="Burmester T."/>
            <person name="Clem R.J."/>
            <person name="Feyereisen R."/>
            <person name="Grimmelikhuijzen C.J.P."/>
            <person name="Hamodrakas S.J."/>
            <person name="Hansson B.S."/>
            <person name="Huguet E."/>
            <person name="Jermiin L.S."/>
            <person name="Lan Q."/>
            <person name="Lehman H.K."/>
            <person name="Lorenzen M."/>
            <person name="Merzendorfer H."/>
            <person name="Michalopoulos I."/>
            <person name="Morton D.B."/>
            <person name="Muthukrishnan S."/>
            <person name="Oakeshott J.G."/>
            <person name="Palmer W."/>
            <person name="Park Y."/>
            <person name="Passarelli A.L."/>
            <person name="Rozas J."/>
            <person name="Schwartz L.M."/>
            <person name="Smith W."/>
            <person name="Southgate A."/>
            <person name="Vilcinskas A."/>
            <person name="Vogt R."/>
            <person name="Wang P."/>
            <person name="Werren J."/>
            <person name="Yu X.Q."/>
            <person name="Zhou J.J."/>
            <person name="Brown S.J."/>
            <person name="Scherer S.E."/>
            <person name="Richards S."/>
            <person name="Blissard G.W."/>
        </authorList>
    </citation>
    <scope>NUCLEOTIDE SEQUENCE</scope>
</reference>
<gene>
    <name evidence="2" type="ORF">O3G_MSEX011045</name>
</gene>
<evidence type="ECO:0000256" key="1">
    <source>
        <dbReference type="SAM" id="MobiDB-lite"/>
    </source>
</evidence>
<comment type="caution">
    <text evidence="2">The sequence shown here is derived from an EMBL/GenBank/DDBJ whole genome shotgun (WGS) entry which is preliminary data.</text>
</comment>
<organism evidence="2 3">
    <name type="scientific">Manduca sexta</name>
    <name type="common">Tobacco hawkmoth</name>
    <name type="synonym">Tobacco hornworm</name>
    <dbReference type="NCBI Taxonomy" id="7130"/>
    <lineage>
        <taxon>Eukaryota</taxon>
        <taxon>Metazoa</taxon>
        <taxon>Ecdysozoa</taxon>
        <taxon>Arthropoda</taxon>
        <taxon>Hexapoda</taxon>
        <taxon>Insecta</taxon>
        <taxon>Pterygota</taxon>
        <taxon>Neoptera</taxon>
        <taxon>Endopterygota</taxon>
        <taxon>Lepidoptera</taxon>
        <taxon>Glossata</taxon>
        <taxon>Ditrysia</taxon>
        <taxon>Bombycoidea</taxon>
        <taxon>Sphingidae</taxon>
        <taxon>Sphinginae</taxon>
        <taxon>Sphingini</taxon>
        <taxon>Manduca</taxon>
    </lineage>
</organism>
<name>A0A921ZJS7_MANSE</name>
<proteinExistence type="predicted"/>
<reference evidence="2" key="2">
    <citation type="submission" date="2020-12" db="EMBL/GenBank/DDBJ databases">
        <authorList>
            <person name="Kanost M."/>
        </authorList>
    </citation>
    <scope>NUCLEOTIDE SEQUENCE</scope>
</reference>
<evidence type="ECO:0000313" key="3">
    <source>
        <dbReference type="Proteomes" id="UP000791440"/>
    </source>
</evidence>